<comment type="caution">
    <text evidence="1">The sequence shown here is derived from an EMBL/GenBank/DDBJ whole genome shotgun (WGS) entry which is preliminary data.</text>
</comment>
<keyword evidence="2" id="KW-1185">Reference proteome</keyword>
<gene>
    <name evidence="1" type="ORF">ZOSMA_21G01190</name>
</gene>
<proteinExistence type="predicted"/>
<dbReference type="AlphaFoldDB" id="A0A0K9PM07"/>
<accession>A0A0K9PM07</accession>
<name>A0A0K9PM07_ZOSMR</name>
<protein>
    <submittedName>
        <fullName evidence="1">Uncharacterized protein</fullName>
    </submittedName>
</protein>
<evidence type="ECO:0000313" key="2">
    <source>
        <dbReference type="Proteomes" id="UP000036987"/>
    </source>
</evidence>
<sequence length="88" mass="10075">MWFSSGTGQSIRRFRPTNVSRCTQFALPRTSSVKSASEHRASVLEFGHAALPVNATSWGRTRRLVDRPIVKYYFFLTNEGRFGWNFSS</sequence>
<dbReference type="Proteomes" id="UP000036987">
    <property type="component" value="Unassembled WGS sequence"/>
</dbReference>
<organism evidence="1 2">
    <name type="scientific">Zostera marina</name>
    <name type="common">Eelgrass</name>
    <dbReference type="NCBI Taxonomy" id="29655"/>
    <lineage>
        <taxon>Eukaryota</taxon>
        <taxon>Viridiplantae</taxon>
        <taxon>Streptophyta</taxon>
        <taxon>Embryophyta</taxon>
        <taxon>Tracheophyta</taxon>
        <taxon>Spermatophyta</taxon>
        <taxon>Magnoliopsida</taxon>
        <taxon>Liliopsida</taxon>
        <taxon>Zosteraceae</taxon>
        <taxon>Zostera</taxon>
    </lineage>
</organism>
<evidence type="ECO:0000313" key="1">
    <source>
        <dbReference type="EMBL" id="KMZ69265.1"/>
    </source>
</evidence>
<reference evidence="2" key="1">
    <citation type="journal article" date="2016" name="Nature">
        <title>The genome of the seagrass Zostera marina reveals angiosperm adaptation to the sea.</title>
        <authorList>
            <person name="Olsen J.L."/>
            <person name="Rouze P."/>
            <person name="Verhelst B."/>
            <person name="Lin Y.-C."/>
            <person name="Bayer T."/>
            <person name="Collen J."/>
            <person name="Dattolo E."/>
            <person name="De Paoli E."/>
            <person name="Dittami S."/>
            <person name="Maumus F."/>
            <person name="Michel G."/>
            <person name="Kersting A."/>
            <person name="Lauritano C."/>
            <person name="Lohaus R."/>
            <person name="Toepel M."/>
            <person name="Tonon T."/>
            <person name="Vanneste K."/>
            <person name="Amirebrahimi M."/>
            <person name="Brakel J."/>
            <person name="Bostroem C."/>
            <person name="Chovatia M."/>
            <person name="Grimwood J."/>
            <person name="Jenkins J.W."/>
            <person name="Jueterbock A."/>
            <person name="Mraz A."/>
            <person name="Stam W.T."/>
            <person name="Tice H."/>
            <person name="Bornberg-Bauer E."/>
            <person name="Green P.J."/>
            <person name="Pearson G.A."/>
            <person name="Procaccini G."/>
            <person name="Duarte C.M."/>
            <person name="Schmutz J."/>
            <person name="Reusch T.B.H."/>
            <person name="Van de Peer Y."/>
        </authorList>
    </citation>
    <scope>NUCLEOTIDE SEQUENCE [LARGE SCALE GENOMIC DNA]</scope>
    <source>
        <strain evidence="2">cv. Finnish</strain>
    </source>
</reference>
<dbReference type="EMBL" id="LFYR01000785">
    <property type="protein sequence ID" value="KMZ69265.1"/>
    <property type="molecule type" value="Genomic_DNA"/>
</dbReference>